<reference evidence="9" key="1">
    <citation type="journal article" date="2019" name="Int. J. Syst. Evol. Microbiol.">
        <title>The Global Catalogue of Microorganisms (GCM) 10K type strain sequencing project: providing services to taxonomists for standard genome sequencing and annotation.</title>
        <authorList>
            <consortium name="The Broad Institute Genomics Platform"/>
            <consortium name="The Broad Institute Genome Sequencing Center for Infectious Disease"/>
            <person name="Wu L."/>
            <person name="Ma J."/>
        </authorList>
    </citation>
    <scope>NUCLEOTIDE SEQUENCE [LARGE SCALE GENOMIC DNA]</scope>
    <source>
        <strain evidence="9">CGMCC 1.7064</strain>
    </source>
</reference>
<dbReference type="InterPro" id="IPR028202">
    <property type="entry name" value="Reductase_C"/>
</dbReference>
<evidence type="ECO:0000256" key="4">
    <source>
        <dbReference type="ARBA" id="ARBA00023002"/>
    </source>
</evidence>
<dbReference type="Gene3D" id="3.50.50.60">
    <property type="entry name" value="FAD/NAD(P)-binding domain"/>
    <property type="match status" value="2"/>
</dbReference>
<evidence type="ECO:0000256" key="1">
    <source>
        <dbReference type="ARBA" id="ARBA00001974"/>
    </source>
</evidence>
<organism evidence="8 9">
    <name type="scientific">Citricoccus zhacaiensis</name>
    <dbReference type="NCBI Taxonomy" id="489142"/>
    <lineage>
        <taxon>Bacteria</taxon>
        <taxon>Bacillati</taxon>
        <taxon>Actinomycetota</taxon>
        <taxon>Actinomycetes</taxon>
        <taxon>Micrococcales</taxon>
        <taxon>Micrococcaceae</taxon>
        <taxon>Citricoccus</taxon>
    </lineage>
</organism>
<dbReference type="Pfam" id="PF07992">
    <property type="entry name" value="Pyr_redox_2"/>
    <property type="match status" value="1"/>
</dbReference>
<dbReference type="InterPro" id="IPR023753">
    <property type="entry name" value="FAD/NAD-binding_dom"/>
</dbReference>
<dbReference type="PRINTS" id="PR00368">
    <property type="entry name" value="FADPNR"/>
</dbReference>
<comment type="caution">
    <text evidence="8">The sequence shown here is derived from an EMBL/GenBank/DDBJ whole genome shotgun (WGS) entry which is preliminary data.</text>
</comment>
<evidence type="ECO:0000256" key="5">
    <source>
        <dbReference type="SAM" id="MobiDB-lite"/>
    </source>
</evidence>
<dbReference type="Gene3D" id="3.30.390.30">
    <property type="match status" value="1"/>
</dbReference>
<feature type="region of interest" description="Disordered" evidence="5">
    <location>
        <begin position="1"/>
        <end position="23"/>
    </location>
</feature>
<dbReference type="InterPro" id="IPR016156">
    <property type="entry name" value="FAD/NAD-linked_Rdtase_dimer_sf"/>
</dbReference>
<dbReference type="PRINTS" id="PR00411">
    <property type="entry name" value="PNDRDTASEI"/>
</dbReference>
<evidence type="ECO:0000256" key="2">
    <source>
        <dbReference type="ARBA" id="ARBA00022630"/>
    </source>
</evidence>
<evidence type="ECO:0000313" key="8">
    <source>
        <dbReference type="EMBL" id="GGO49146.1"/>
    </source>
</evidence>
<feature type="domain" description="Reductase C-terminal" evidence="7">
    <location>
        <begin position="356"/>
        <end position="441"/>
    </location>
</feature>
<dbReference type="PANTHER" id="PTHR43557:SF2">
    <property type="entry name" value="RIESKE DOMAIN-CONTAINING PROTEIN-RELATED"/>
    <property type="match status" value="1"/>
</dbReference>
<keyword evidence="4" id="KW-0560">Oxidoreductase</keyword>
<evidence type="ECO:0000259" key="7">
    <source>
        <dbReference type="Pfam" id="PF14759"/>
    </source>
</evidence>
<accession>A0ABQ2MBH2</accession>
<dbReference type="EMBL" id="BMLQ01000011">
    <property type="protein sequence ID" value="GGO49146.1"/>
    <property type="molecule type" value="Genomic_DNA"/>
</dbReference>
<protein>
    <submittedName>
        <fullName evidence="8">Pyridine nucleotide-disulfide oxidoreductase</fullName>
    </submittedName>
</protein>
<dbReference type="SUPFAM" id="SSF55424">
    <property type="entry name" value="FAD/NAD-linked reductases, dimerisation (C-terminal) domain"/>
    <property type="match status" value="1"/>
</dbReference>
<feature type="compositionally biased region" description="Polar residues" evidence="5">
    <location>
        <begin position="1"/>
        <end position="17"/>
    </location>
</feature>
<evidence type="ECO:0000259" key="6">
    <source>
        <dbReference type="Pfam" id="PF07992"/>
    </source>
</evidence>
<dbReference type="SUPFAM" id="SSF51905">
    <property type="entry name" value="FAD/NAD(P)-binding domain"/>
    <property type="match status" value="2"/>
</dbReference>
<dbReference type="PANTHER" id="PTHR43557">
    <property type="entry name" value="APOPTOSIS-INDUCING FACTOR 1"/>
    <property type="match status" value="1"/>
</dbReference>
<dbReference type="InterPro" id="IPR036188">
    <property type="entry name" value="FAD/NAD-bd_sf"/>
</dbReference>
<evidence type="ECO:0000256" key="3">
    <source>
        <dbReference type="ARBA" id="ARBA00022827"/>
    </source>
</evidence>
<keyword evidence="3" id="KW-0274">FAD</keyword>
<sequence>MSAHQYQDQSQNQTPSSVADPDARGVVIIGGGQAGLQAAASLRSEGFTGKVTIVAEEPGLPYQRPPLSKDYLKARLTDGADGTDGSGGTSAAPLPLRGAAFFADHAITLLTGTAATSVDRQAKTVTLADGTVLGYDSLVFATGARNRELPTPGIDLPGIHGLRTLEDAEQLGAALETAQNVVVVGAGFIGLEFATAALARGCQVTVLEFAPRPMGRALTPLLGDWFAGAHRDLGIDLRLNEGIASFEAGDDGRVAFAVSTTGDRYPADLVVAGVGVQPNDQLAAEAGLETANGIVVDANLRTADPDIYAIGDCAAFPCVHAGGPFRLESVQNATDHARHVAGVILGADAPYAELPWFWSTQGPFRLQMANIVRADDETVMVGDPDPAHPKFSVFCFRDGILAAVESVNMPSDHLSARKILAAGLEITREEALSEGFSLRAAYKERTQPAAV</sequence>
<proteinExistence type="predicted"/>
<evidence type="ECO:0000313" key="9">
    <source>
        <dbReference type="Proteomes" id="UP000642509"/>
    </source>
</evidence>
<comment type="cofactor">
    <cofactor evidence="1">
        <name>FAD</name>
        <dbReference type="ChEBI" id="CHEBI:57692"/>
    </cofactor>
</comment>
<gene>
    <name evidence="8" type="primary">hcaD</name>
    <name evidence="8" type="ORF">GCM10010977_30350</name>
</gene>
<name>A0ABQ2MBH2_9MICC</name>
<dbReference type="Proteomes" id="UP000642509">
    <property type="component" value="Unassembled WGS sequence"/>
</dbReference>
<dbReference type="Pfam" id="PF14759">
    <property type="entry name" value="Reductase_C"/>
    <property type="match status" value="1"/>
</dbReference>
<keyword evidence="9" id="KW-1185">Reference proteome</keyword>
<keyword evidence="2" id="KW-0285">Flavoprotein</keyword>
<feature type="domain" description="FAD/NAD(P)-binding" evidence="6">
    <location>
        <begin position="26"/>
        <end position="337"/>
    </location>
</feature>
<dbReference type="InterPro" id="IPR050446">
    <property type="entry name" value="FAD-oxidoreductase/Apoptosis"/>
</dbReference>
<dbReference type="RefSeq" id="WP_188806946.1">
    <property type="nucleotide sequence ID" value="NZ_BAAAOU010000015.1"/>
</dbReference>